<sequence>MQVMNTSLGFPGDVVSRTLSDLRSQGWRTTTPACNGHRTVCVTGERGKAVCALVGLLNYVYSYALPVLCSQDYRTTFPACTGLRKSAPSLEEE</sequence>
<proteinExistence type="predicted"/>
<feature type="non-terminal residue" evidence="1">
    <location>
        <position position="93"/>
    </location>
</feature>
<evidence type="ECO:0000313" key="1">
    <source>
        <dbReference type="EMBL" id="KAK2081643.1"/>
    </source>
</evidence>
<dbReference type="EMBL" id="JASSZA010000164">
    <property type="protein sequence ID" value="KAK2081643.1"/>
    <property type="molecule type" value="Genomic_DNA"/>
</dbReference>
<protein>
    <submittedName>
        <fullName evidence="1">Uncharacterized protein</fullName>
    </submittedName>
</protein>
<evidence type="ECO:0000313" key="2">
    <source>
        <dbReference type="Proteomes" id="UP001266305"/>
    </source>
</evidence>
<name>A0ABQ9TA64_SAGOE</name>
<comment type="caution">
    <text evidence="1">The sequence shown here is derived from an EMBL/GenBank/DDBJ whole genome shotgun (WGS) entry which is preliminary data.</text>
</comment>
<keyword evidence="2" id="KW-1185">Reference proteome</keyword>
<gene>
    <name evidence="1" type="ORF">P7K49_040930</name>
</gene>
<accession>A0ABQ9TA64</accession>
<dbReference type="Proteomes" id="UP001266305">
    <property type="component" value="Unassembled WGS sequence"/>
</dbReference>
<reference evidence="1 2" key="1">
    <citation type="submission" date="2023-05" db="EMBL/GenBank/DDBJ databases">
        <title>B98-5 Cell Line De Novo Hybrid Assembly: An Optical Mapping Approach.</title>
        <authorList>
            <person name="Kananen K."/>
            <person name="Auerbach J.A."/>
            <person name="Kautto E."/>
            <person name="Blachly J.S."/>
        </authorList>
    </citation>
    <scope>NUCLEOTIDE SEQUENCE [LARGE SCALE GENOMIC DNA]</scope>
    <source>
        <strain evidence="1">B95-8</strain>
        <tissue evidence="1">Cell line</tissue>
    </source>
</reference>
<organism evidence="1 2">
    <name type="scientific">Saguinus oedipus</name>
    <name type="common">Cotton-top tamarin</name>
    <name type="synonym">Oedipomidas oedipus</name>
    <dbReference type="NCBI Taxonomy" id="9490"/>
    <lineage>
        <taxon>Eukaryota</taxon>
        <taxon>Metazoa</taxon>
        <taxon>Chordata</taxon>
        <taxon>Craniata</taxon>
        <taxon>Vertebrata</taxon>
        <taxon>Euteleostomi</taxon>
        <taxon>Mammalia</taxon>
        <taxon>Eutheria</taxon>
        <taxon>Euarchontoglires</taxon>
        <taxon>Primates</taxon>
        <taxon>Haplorrhini</taxon>
        <taxon>Platyrrhini</taxon>
        <taxon>Cebidae</taxon>
        <taxon>Callitrichinae</taxon>
        <taxon>Saguinus</taxon>
    </lineage>
</organism>